<gene>
    <name evidence="13" type="ORF">HZH68_008115</name>
</gene>
<keyword evidence="5" id="KW-0862">Zinc</keyword>
<dbReference type="AlphaFoldDB" id="A0A834K3K9"/>
<feature type="domain" description="C2H2-type" evidence="12">
    <location>
        <begin position="176"/>
        <end position="203"/>
    </location>
</feature>
<comment type="similarity">
    <text evidence="9">Belongs to the snail C2H2-type zinc-finger protein family.</text>
</comment>
<keyword evidence="4 10" id="KW-0863">Zinc-finger</keyword>
<evidence type="ECO:0000313" key="14">
    <source>
        <dbReference type="Proteomes" id="UP000617340"/>
    </source>
</evidence>
<evidence type="ECO:0000259" key="12">
    <source>
        <dbReference type="PROSITE" id="PS50157"/>
    </source>
</evidence>
<dbReference type="SMART" id="SM00355">
    <property type="entry name" value="ZnF_C2H2"/>
    <property type="match status" value="6"/>
</dbReference>
<feature type="domain" description="C2H2-type" evidence="12">
    <location>
        <begin position="260"/>
        <end position="287"/>
    </location>
</feature>
<evidence type="ECO:0000256" key="3">
    <source>
        <dbReference type="ARBA" id="ARBA00022737"/>
    </source>
</evidence>
<keyword evidence="8" id="KW-0539">Nucleus</keyword>
<dbReference type="Gene3D" id="3.30.160.60">
    <property type="entry name" value="Classic Zinc Finger"/>
    <property type="match status" value="6"/>
</dbReference>
<name>A0A834K3K9_VESGE</name>
<dbReference type="GO" id="GO:0008270">
    <property type="term" value="F:zinc ion binding"/>
    <property type="evidence" value="ECO:0007669"/>
    <property type="project" value="UniProtKB-KW"/>
</dbReference>
<dbReference type="InterPro" id="IPR036236">
    <property type="entry name" value="Znf_C2H2_sf"/>
</dbReference>
<dbReference type="InterPro" id="IPR013087">
    <property type="entry name" value="Znf_C2H2_type"/>
</dbReference>
<dbReference type="PROSITE" id="PS50157">
    <property type="entry name" value="ZINC_FINGER_C2H2_2"/>
    <property type="match status" value="6"/>
</dbReference>
<dbReference type="GO" id="GO:0005634">
    <property type="term" value="C:nucleus"/>
    <property type="evidence" value="ECO:0007669"/>
    <property type="project" value="UniProtKB-SubCell"/>
</dbReference>
<dbReference type="GO" id="GO:0000981">
    <property type="term" value="F:DNA-binding transcription factor activity, RNA polymerase II-specific"/>
    <property type="evidence" value="ECO:0007669"/>
    <property type="project" value="TreeGrafter"/>
</dbReference>
<evidence type="ECO:0000256" key="2">
    <source>
        <dbReference type="ARBA" id="ARBA00022723"/>
    </source>
</evidence>
<dbReference type="SUPFAM" id="SSF57667">
    <property type="entry name" value="beta-beta-alpha zinc fingers"/>
    <property type="match status" value="3"/>
</dbReference>
<sequence>MLTYGDTFAEKKDETNNFEETLADYVGSTQYDENEIQFSRPVQDEVISVYEVYVKEETEDTNTRDDLPIIPSLSSSNDHQLIQGDSHAMNMDTSIDSEVIKVDSTVGKLLGKDALKYKILEQCISTNDNNVVVYSHPVTEGGPSSSSTRMIDKDDIRSRLHFVKYLKRDGKTLKIWECGICSKEFRHQYTLMRHLPTHTDERNFKCEACGKAFRQLSTLSQHKAIHSDARPYVCEFCKKTFNRVSTLISHRKTHSEHKPHKCHLCGKGFHQKGNLRNHVFTHTNERPYKCELCGKGFNQMSNLVCHKVKAHAHAEKMQYTCTICGKEFPRRFSLRSHEEYKHGIKYRQPVGPQAGLNDQNIMRNKNVRIVQLPGEEGNQMPEILSSTGTEDPRTTEKNNSNGTKDLDNIKSIQIRMPLVNSVIQKIESDGKSRFAIDSGSESHQGLSTSLDAQFTYSEHIGGESHRSFDPSTISSADECNELLDLAAQGGIQFVRATEDGRYEVMTSNEARDLMVQNSHDMAILNSEESDAINVVNLHNNNDIIIGDADNQIMVLNSNSTRKQIPMDSIEILEDKDIRILESKSLDDRFIEGLNFLPQSKIDDFILGSKSLGIDHNGINITEHDDEGLDVISNHHDFANILNHRNDIAALSRETSASSLYKNHSSTPIINNTLSYLKANQSISEDMTIINNSTIQDHAEYDTKMKLPMVFDENDHSTGIVSLNHPEIKILDSGNQATKTFGNNETLSPLSKIYPNFGEVKILGPKNHGQELVTTQFQDMKMFSPYEDLLKNSIAPLNMRGNSPNNVCKKEVKILGKKLGTGIIGGTEDDKVIKLLDDKRKLVLDKQDACNHVDNGLTSPSSVDKPITENVDQNCFSLQVCSPHETKFMKSKNPLIGKGSSPDIHFNETRDTSNNNNNNNNNNSSSSSSNDSYTNCVLPDLDS</sequence>
<feature type="region of interest" description="Disordered" evidence="11">
    <location>
        <begin position="376"/>
        <end position="405"/>
    </location>
</feature>
<dbReference type="PROSITE" id="PS00028">
    <property type="entry name" value="ZINC_FINGER_C2H2_1"/>
    <property type="match status" value="6"/>
</dbReference>
<feature type="domain" description="C2H2-type" evidence="12">
    <location>
        <begin position="288"/>
        <end position="316"/>
    </location>
</feature>
<protein>
    <recommendedName>
        <fullName evidence="12">C2H2-type domain-containing protein</fullName>
    </recommendedName>
</protein>
<feature type="domain" description="C2H2-type" evidence="12">
    <location>
        <begin position="232"/>
        <end position="259"/>
    </location>
</feature>
<comment type="subcellular location">
    <subcellularLocation>
        <location evidence="1">Nucleus</location>
    </subcellularLocation>
</comment>
<evidence type="ECO:0000256" key="6">
    <source>
        <dbReference type="ARBA" id="ARBA00023015"/>
    </source>
</evidence>
<proteinExistence type="inferred from homology"/>
<comment type="caution">
    <text evidence="13">The sequence shown here is derived from an EMBL/GenBank/DDBJ whole genome shotgun (WGS) entry which is preliminary data.</text>
</comment>
<evidence type="ECO:0000256" key="9">
    <source>
        <dbReference type="ARBA" id="ARBA00037948"/>
    </source>
</evidence>
<feature type="domain" description="C2H2-type" evidence="12">
    <location>
        <begin position="319"/>
        <end position="342"/>
    </location>
</feature>
<evidence type="ECO:0000256" key="1">
    <source>
        <dbReference type="ARBA" id="ARBA00004123"/>
    </source>
</evidence>
<feature type="compositionally biased region" description="Low complexity" evidence="11">
    <location>
        <begin position="912"/>
        <end position="929"/>
    </location>
</feature>
<dbReference type="PANTHER" id="PTHR24388">
    <property type="entry name" value="ZINC FINGER PROTEIN"/>
    <property type="match status" value="1"/>
</dbReference>
<feature type="region of interest" description="Disordered" evidence="11">
    <location>
        <begin position="889"/>
        <end position="942"/>
    </location>
</feature>
<dbReference type="PANTHER" id="PTHR24388:SF97">
    <property type="entry name" value="FEZ FAMILY ZINC FINGER PROTEIN 2"/>
    <property type="match status" value="1"/>
</dbReference>
<evidence type="ECO:0000256" key="8">
    <source>
        <dbReference type="ARBA" id="ARBA00023242"/>
    </source>
</evidence>
<dbReference type="InterPro" id="IPR050527">
    <property type="entry name" value="Snail/Krueppel_Znf"/>
</dbReference>
<reference evidence="13" key="1">
    <citation type="journal article" date="2020" name="G3 (Bethesda)">
        <title>High-Quality Assemblies for Three Invasive Social Wasps from the &lt;i&gt;Vespula&lt;/i&gt; Genus.</title>
        <authorList>
            <person name="Harrop T.W.R."/>
            <person name="Guhlin J."/>
            <person name="McLaughlin G.M."/>
            <person name="Permina E."/>
            <person name="Stockwell P."/>
            <person name="Gilligan J."/>
            <person name="Le Lec M.F."/>
            <person name="Gruber M.A.M."/>
            <person name="Quinn O."/>
            <person name="Lovegrove M."/>
            <person name="Duncan E.J."/>
            <person name="Remnant E.J."/>
            <person name="Van Eeckhoven J."/>
            <person name="Graham B."/>
            <person name="Knapp R.A."/>
            <person name="Langford K.W."/>
            <person name="Kronenberg Z."/>
            <person name="Press M.O."/>
            <person name="Eacker S.M."/>
            <person name="Wilson-Rankin E.E."/>
            <person name="Purcell J."/>
            <person name="Lester P.J."/>
            <person name="Dearden P.K."/>
        </authorList>
    </citation>
    <scope>NUCLEOTIDE SEQUENCE</scope>
    <source>
        <strain evidence="13">Linc-1</strain>
    </source>
</reference>
<dbReference type="FunFam" id="3.30.160.60:FF:000005">
    <property type="entry name" value="Zinc finger protein 14 homolog"/>
    <property type="match status" value="1"/>
</dbReference>
<dbReference type="FunFam" id="3.30.160.60:FF:000176">
    <property type="entry name" value="zinc finger protein 70"/>
    <property type="match status" value="1"/>
</dbReference>
<keyword evidence="3" id="KW-0677">Repeat</keyword>
<dbReference type="Proteomes" id="UP000617340">
    <property type="component" value="Unassembled WGS sequence"/>
</dbReference>
<dbReference type="GO" id="GO:0000978">
    <property type="term" value="F:RNA polymerase II cis-regulatory region sequence-specific DNA binding"/>
    <property type="evidence" value="ECO:0007669"/>
    <property type="project" value="TreeGrafter"/>
</dbReference>
<evidence type="ECO:0000313" key="13">
    <source>
        <dbReference type="EMBL" id="KAF7399523.1"/>
    </source>
</evidence>
<keyword evidence="6" id="KW-0805">Transcription regulation</keyword>
<feature type="domain" description="C2H2-type" evidence="12">
    <location>
        <begin position="204"/>
        <end position="231"/>
    </location>
</feature>
<dbReference type="FunFam" id="3.30.160.60:FF:000870">
    <property type="entry name" value="zinc finger protein 197 isoform X1"/>
    <property type="match status" value="1"/>
</dbReference>
<keyword evidence="14" id="KW-1185">Reference proteome</keyword>
<accession>A0A834K3K9</accession>
<dbReference type="EMBL" id="JACSDZ010000007">
    <property type="protein sequence ID" value="KAF7399523.1"/>
    <property type="molecule type" value="Genomic_DNA"/>
</dbReference>
<evidence type="ECO:0000256" key="5">
    <source>
        <dbReference type="ARBA" id="ARBA00022833"/>
    </source>
</evidence>
<keyword evidence="2" id="KW-0479">Metal-binding</keyword>
<organism evidence="13 14">
    <name type="scientific">Vespula germanica</name>
    <name type="common">German yellow jacket</name>
    <name type="synonym">Paravespula germanica</name>
    <dbReference type="NCBI Taxonomy" id="30212"/>
    <lineage>
        <taxon>Eukaryota</taxon>
        <taxon>Metazoa</taxon>
        <taxon>Ecdysozoa</taxon>
        <taxon>Arthropoda</taxon>
        <taxon>Hexapoda</taxon>
        <taxon>Insecta</taxon>
        <taxon>Pterygota</taxon>
        <taxon>Neoptera</taxon>
        <taxon>Endopterygota</taxon>
        <taxon>Hymenoptera</taxon>
        <taxon>Apocrita</taxon>
        <taxon>Aculeata</taxon>
        <taxon>Vespoidea</taxon>
        <taxon>Vespidae</taxon>
        <taxon>Vespinae</taxon>
        <taxon>Vespula</taxon>
    </lineage>
</organism>
<evidence type="ECO:0000256" key="10">
    <source>
        <dbReference type="PROSITE-ProRule" id="PRU00042"/>
    </source>
</evidence>
<evidence type="ECO:0000256" key="7">
    <source>
        <dbReference type="ARBA" id="ARBA00023163"/>
    </source>
</evidence>
<dbReference type="Pfam" id="PF00096">
    <property type="entry name" value="zf-C2H2"/>
    <property type="match status" value="5"/>
</dbReference>
<evidence type="ECO:0000256" key="11">
    <source>
        <dbReference type="SAM" id="MobiDB-lite"/>
    </source>
</evidence>
<dbReference type="FunFam" id="3.30.160.60:FF:000012">
    <property type="entry name" value="RB-associated KRAB zinc finger protein-like"/>
    <property type="match status" value="1"/>
</dbReference>
<evidence type="ECO:0000256" key="4">
    <source>
        <dbReference type="ARBA" id="ARBA00022771"/>
    </source>
</evidence>
<keyword evidence="7" id="KW-0804">Transcription</keyword>